<evidence type="ECO:0000313" key="2">
    <source>
        <dbReference type="EMBL" id="VDL75347.1"/>
    </source>
</evidence>
<sequence length="85" mass="9726">MTNVNDDHIPHRTRSPATHRAPAGNEFRGDAATSWAEKFQRNCFLTTKARVLMFRRLFSTDAERDGATESEFSVANLRTLPDRYP</sequence>
<evidence type="ECO:0000256" key="1">
    <source>
        <dbReference type="SAM" id="MobiDB-lite"/>
    </source>
</evidence>
<evidence type="ECO:0000313" key="4">
    <source>
        <dbReference type="WBParaSite" id="NBR_0001175701-mRNA-1"/>
    </source>
</evidence>
<organism evidence="4">
    <name type="scientific">Nippostrongylus brasiliensis</name>
    <name type="common">Rat hookworm</name>
    <dbReference type="NCBI Taxonomy" id="27835"/>
    <lineage>
        <taxon>Eukaryota</taxon>
        <taxon>Metazoa</taxon>
        <taxon>Ecdysozoa</taxon>
        <taxon>Nematoda</taxon>
        <taxon>Chromadorea</taxon>
        <taxon>Rhabditida</taxon>
        <taxon>Rhabditina</taxon>
        <taxon>Rhabditomorpha</taxon>
        <taxon>Strongyloidea</taxon>
        <taxon>Heligmosomidae</taxon>
        <taxon>Nippostrongylus</taxon>
    </lineage>
</organism>
<gene>
    <name evidence="2" type="ORF">NBR_LOCUS11758</name>
</gene>
<protein>
    <submittedName>
        <fullName evidence="4">DUF1534 domain-containing protein</fullName>
    </submittedName>
</protein>
<proteinExistence type="predicted"/>
<dbReference type="Proteomes" id="UP000271162">
    <property type="component" value="Unassembled WGS sequence"/>
</dbReference>
<dbReference type="WBParaSite" id="NBR_0001175701-mRNA-1">
    <property type="protein sequence ID" value="NBR_0001175701-mRNA-1"/>
    <property type="gene ID" value="NBR_0001175701"/>
</dbReference>
<reference evidence="4" key="1">
    <citation type="submission" date="2017-02" db="UniProtKB">
        <authorList>
            <consortium name="WormBaseParasite"/>
        </authorList>
    </citation>
    <scope>IDENTIFICATION</scope>
</reference>
<reference evidence="2 3" key="2">
    <citation type="submission" date="2018-11" db="EMBL/GenBank/DDBJ databases">
        <authorList>
            <consortium name="Pathogen Informatics"/>
        </authorList>
    </citation>
    <scope>NUCLEOTIDE SEQUENCE [LARGE SCALE GENOMIC DNA]</scope>
</reference>
<feature type="region of interest" description="Disordered" evidence="1">
    <location>
        <begin position="1"/>
        <end position="26"/>
    </location>
</feature>
<dbReference type="EMBL" id="UYSL01020594">
    <property type="protein sequence ID" value="VDL75347.1"/>
    <property type="molecule type" value="Genomic_DNA"/>
</dbReference>
<feature type="compositionally biased region" description="Basic and acidic residues" evidence="1">
    <location>
        <begin position="1"/>
        <end position="10"/>
    </location>
</feature>
<accession>A0A0N4Y6N5</accession>
<keyword evidence="3" id="KW-1185">Reference proteome</keyword>
<name>A0A0N4Y6N5_NIPBR</name>
<evidence type="ECO:0000313" key="3">
    <source>
        <dbReference type="Proteomes" id="UP000271162"/>
    </source>
</evidence>
<dbReference type="AlphaFoldDB" id="A0A0N4Y6N5"/>